<proteinExistence type="predicted"/>
<dbReference type="EMBL" id="ML209042">
    <property type="protein sequence ID" value="TFK59232.1"/>
    <property type="molecule type" value="Genomic_DNA"/>
</dbReference>
<reference evidence="1 2" key="1">
    <citation type="journal article" date="2019" name="Nat. Ecol. Evol.">
        <title>Megaphylogeny resolves global patterns of mushroom evolution.</title>
        <authorList>
            <person name="Varga T."/>
            <person name="Krizsan K."/>
            <person name="Foldi C."/>
            <person name="Dima B."/>
            <person name="Sanchez-Garcia M."/>
            <person name="Sanchez-Ramirez S."/>
            <person name="Szollosi G.J."/>
            <person name="Szarkandi J.G."/>
            <person name="Papp V."/>
            <person name="Albert L."/>
            <person name="Andreopoulos W."/>
            <person name="Angelini C."/>
            <person name="Antonin V."/>
            <person name="Barry K.W."/>
            <person name="Bougher N.L."/>
            <person name="Buchanan P."/>
            <person name="Buyck B."/>
            <person name="Bense V."/>
            <person name="Catcheside P."/>
            <person name="Chovatia M."/>
            <person name="Cooper J."/>
            <person name="Damon W."/>
            <person name="Desjardin D."/>
            <person name="Finy P."/>
            <person name="Geml J."/>
            <person name="Haridas S."/>
            <person name="Hughes K."/>
            <person name="Justo A."/>
            <person name="Karasinski D."/>
            <person name="Kautmanova I."/>
            <person name="Kiss B."/>
            <person name="Kocsube S."/>
            <person name="Kotiranta H."/>
            <person name="LaButti K.M."/>
            <person name="Lechner B.E."/>
            <person name="Liimatainen K."/>
            <person name="Lipzen A."/>
            <person name="Lukacs Z."/>
            <person name="Mihaltcheva S."/>
            <person name="Morgado L.N."/>
            <person name="Niskanen T."/>
            <person name="Noordeloos M.E."/>
            <person name="Ohm R.A."/>
            <person name="Ortiz-Santana B."/>
            <person name="Ovrebo C."/>
            <person name="Racz N."/>
            <person name="Riley R."/>
            <person name="Savchenko A."/>
            <person name="Shiryaev A."/>
            <person name="Soop K."/>
            <person name="Spirin V."/>
            <person name="Szebenyi C."/>
            <person name="Tomsovsky M."/>
            <person name="Tulloss R.E."/>
            <person name="Uehling J."/>
            <person name="Grigoriev I.V."/>
            <person name="Vagvolgyi C."/>
            <person name="Papp T."/>
            <person name="Martin F.M."/>
            <person name="Miettinen O."/>
            <person name="Hibbett D.S."/>
            <person name="Nagy L.G."/>
        </authorList>
    </citation>
    <scope>NUCLEOTIDE SEQUENCE [LARGE SCALE GENOMIC DNA]</scope>
    <source>
        <strain evidence="1 2">NL-1719</strain>
    </source>
</reference>
<sequence>GLKDFAAQALLNLADAHDAIIEARVFQTKNANARRSEERPLMVGSLVYLSTRNLNLPTGRARKLCPKFVGPYKI</sequence>
<organism evidence="1 2">
    <name type="scientific">Pluteus cervinus</name>
    <dbReference type="NCBI Taxonomy" id="181527"/>
    <lineage>
        <taxon>Eukaryota</taxon>
        <taxon>Fungi</taxon>
        <taxon>Dikarya</taxon>
        <taxon>Basidiomycota</taxon>
        <taxon>Agaricomycotina</taxon>
        <taxon>Agaricomycetes</taxon>
        <taxon>Agaricomycetidae</taxon>
        <taxon>Agaricales</taxon>
        <taxon>Pluteineae</taxon>
        <taxon>Pluteaceae</taxon>
        <taxon>Pluteus</taxon>
    </lineage>
</organism>
<feature type="non-terminal residue" evidence="1">
    <location>
        <position position="1"/>
    </location>
</feature>
<gene>
    <name evidence="1" type="ORF">BDN72DRAFT_736976</name>
</gene>
<feature type="non-terminal residue" evidence="1">
    <location>
        <position position="74"/>
    </location>
</feature>
<dbReference type="Proteomes" id="UP000308600">
    <property type="component" value="Unassembled WGS sequence"/>
</dbReference>
<evidence type="ECO:0000313" key="1">
    <source>
        <dbReference type="EMBL" id="TFK59232.1"/>
    </source>
</evidence>
<keyword evidence="2" id="KW-1185">Reference proteome</keyword>
<protein>
    <submittedName>
        <fullName evidence="1">Uncharacterized protein</fullName>
    </submittedName>
</protein>
<accession>A0ACD3A0U4</accession>
<evidence type="ECO:0000313" key="2">
    <source>
        <dbReference type="Proteomes" id="UP000308600"/>
    </source>
</evidence>
<name>A0ACD3A0U4_9AGAR</name>